<dbReference type="EMBL" id="LCWF01000022">
    <property type="protein sequence ID" value="KKY27617.1"/>
    <property type="molecule type" value="Genomic_DNA"/>
</dbReference>
<organism evidence="1 2">
    <name type="scientific">Phaeomoniella chlamydospora</name>
    <name type="common">Phaeoacremonium chlamydosporum</name>
    <dbReference type="NCBI Taxonomy" id="158046"/>
    <lineage>
        <taxon>Eukaryota</taxon>
        <taxon>Fungi</taxon>
        <taxon>Dikarya</taxon>
        <taxon>Ascomycota</taxon>
        <taxon>Pezizomycotina</taxon>
        <taxon>Eurotiomycetes</taxon>
        <taxon>Chaetothyriomycetidae</taxon>
        <taxon>Phaeomoniellales</taxon>
        <taxon>Phaeomoniellaceae</taxon>
        <taxon>Phaeomoniella</taxon>
    </lineage>
</organism>
<comment type="caution">
    <text evidence="1">The sequence shown here is derived from an EMBL/GenBank/DDBJ whole genome shotgun (WGS) entry which is preliminary data.</text>
</comment>
<gene>
    <name evidence="1" type="ORF">UCRPC4_g00850</name>
</gene>
<evidence type="ECO:0000313" key="1">
    <source>
        <dbReference type="EMBL" id="KKY27617.1"/>
    </source>
</evidence>
<dbReference type="InterPro" id="IPR025204">
    <property type="entry name" value="CENP-L"/>
</dbReference>
<proteinExistence type="predicted"/>
<dbReference type="Pfam" id="PF13092">
    <property type="entry name" value="CENP-L"/>
    <property type="match status" value="1"/>
</dbReference>
<dbReference type="Proteomes" id="UP000053317">
    <property type="component" value="Unassembled WGS sequence"/>
</dbReference>
<name>A0A0G2EYD4_PHACM</name>
<keyword evidence="2" id="KW-1185">Reference proteome</keyword>
<sequence length="332" mass="37095">MDELSFIGDECLMDTSWSLYRVTQVKIQGKDLRNPSAFAQPARDLDSLLQKTAKGGAEYDEEDSDHAGGYLKSTWRIIRTSANAGGKARGILISVNYDRSMYKAALLLNRQRGRSNPAEFPLLLLRMPPTLAKRFLGFFESDLSATFQPLKLASHTLSKILESYIDTLSYLPSASNLPSYTRESTLQDLPSQLIRDVKVTLAFNAPISPHLRSLDIDIPFETVWKLVQPEVTNAHTQTIFLQRLGQHLDRTMGIKVPWHTNEQPNSSTESSDGYDLIRISKIACASIVITSDGKMKIVDKFSEAVSDEEMVQRIEQANKELLNELLSQASAG</sequence>
<evidence type="ECO:0000313" key="2">
    <source>
        <dbReference type="Proteomes" id="UP000053317"/>
    </source>
</evidence>
<reference evidence="1 2" key="2">
    <citation type="submission" date="2015-05" db="EMBL/GenBank/DDBJ databases">
        <authorList>
            <person name="Morales-Cruz A."/>
            <person name="Amrine K.C."/>
            <person name="Cantu D."/>
        </authorList>
    </citation>
    <scope>NUCLEOTIDE SEQUENCE [LARGE SCALE GENOMIC DNA]</scope>
    <source>
        <strain evidence="1">UCRPC4</strain>
    </source>
</reference>
<protein>
    <submittedName>
        <fullName evidence="1">Uncharacterized protein</fullName>
    </submittedName>
</protein>
<accession>A0A0G2EYD4</accession>
<dbReference type="AlphaFoldDB" id="A0A0G2EYD4"/>
<dbReference type="OrthoDB" id="8864979at2759"/>
<reference evidence="1 2" key="1">
    <citation type="submission" date="2015-05" db="EMBL/GenBank/DDBJ databases">
        <title>Distinctive expansion of gene families associated with plant cell wall degradation and secondary metabolism in the genomes of grapevine trunk pathogens.</title>
        <authorList>
            <person name="Lawrence D.P."/>
            <person name="Travadon R."/>
            <person name="Rolshausen P.E."/>
            <person name="Baumgartner K."/>
        </authorList>
    </citation>
    <scope>NUCLEOTIDE SEQUENCE [LARGE SCALE GENOMIC DNA]</scope>
    <source>
        <strain evidence="1">UCRPC4</strain>
    </source>
</reference>